<evidence type="ECO:0000313" key="2">
    <source>
        <dbReference type="EMBL" id="KAF9313740.1"/>
    </source>
</evidence>
<keyword evidence="3" id="KW-1185">Reference proteome</keyword>
<name>A0A9P5S878_9FUNG</name>
<comment type="caution">
    <text evidence="2">The sequence shown here is derived from an EMBL/GenBank/DDBJ whole genome shotgun (WGS) entry which is preliminary data.</text>
</comment>
<feature type="non-terminal residue" evidence="2">
    <location>
        <position position="94"/>
    </location>
</feature>
<organism evidence="2 3">
    <name type="scientific">Podila minutissima</name>
    <dbReference type="NCBI Taxonomy" id="64525"/>
    <lineage>
        <taxon>Eukaryota</taxon>
        <taxon>Fungi</taxon>
        <taxon>Fungi incertae sedis</taxon>
        <taxon>Mucoromycota</taxon>
        <taxon>Mortierellomycotina</taxon>
        <taxon>Mortierellomycetes</taxon>
        <taxon>Mortierellales</taxon>
        <taxon>Mortierellaceae</taxon>
        <taxon>Podila</taxon>
    </lineage>
</organism>
<proteinExistence type="predicted"/>
<evidence type="ECO:0000256" key="1">
    <source>
        <dbReference type="SAM" id="MobiDB-lite"/>
    </source>
</evidence>
<dbReference type="AlphaFoldDB" id="A0A9P5S878"/>
<reference evidence="2" key="1">
    <citation type="journal article" date="2020" name="Fungal Divers.">
        <title>Resolving the Mortierellaceae phylogeny through synthesis of multi-gene phylogenetics and phylogenomics.</title>
        <authorList>
            <person name="Vandepol N."/>
            <person name="Liber J."/>
            <person name="Desiro A."/>
            <person name="Na H."/>
            <person name="Kennedy M."/>
            <person name="Barry K."/>
            <person name="Grigoriev I.V."/>
            <person name="Miller A.N."/>
            <person name="O'Donnell K."/>
            <person name="Stajich J.E."/>
            <person name="Bonito G."/>
        </authorList>
    </citation>
    <scope>NUCLEOTIDE SEQUENCE</scope>
    <source>
        <strain evidence="2">NVP1</strain>
    </source>
</reference>
<gene>
    <name evidence="2" type="ORF">BG006_004083</name>
</gene>
<evidence type="ECO:0000313" key="3">
    <source>
        <dbReference type="Proteomes" id="UP000696485"/>
    </source>
</evidence>
<feature type="compositionally biased region" description="Acidic residues" evidence="1">
    <location>
        <begin position="50"/>
        <end position="88"/>
    </location>
</feature>
<dbReference type="EMBL" id="JAAAUY010002256">
    <property type="protein sequence ID" value="KAF9313740.1"/>
    <property type="molecule type" value="Genomic_DNA"/>
</dbReference>
<dbReference type="Proteomes" id="UP000696485">
    <property type="component" value="Unassembled WGS sequence"/>
</dbReference>
<sequence>PHLNAAESLFSYVKTYVKKQDIRRDTLSGHILNGLNQVSREKAAAQIEVEDPYEEESDMEEDVMEVDEGGEEDAEDGEEVNDEDGVEDVADHFE</sequence>
<protein>
    <submittedName>
        <fullName evidence="2">Uncharacterized protein</fullName>
    </submittedName>
</protein>
<feature type="region of interest" description="Disordered" evidence="1">
    <location>
        <begin position="50"/>
        <end position="94"/>
    </location>
</feature>
<accession>A0A9P5S878</accession>